<protein>
    <submittedName>
        <fullName evidence="1">Uncharacterized protein</fullName>
    </submittedName>
</protein>
<accession>A0A9X4AQQ2</accession>
<name>A0A9X4AQQ2_9BACT</name>
<dbReference type="EMBL" id="JAGTJJ010000004">
    <property type="protein sequence ID" value="MDC3981323.1"/>
    <property type="molecule type" value="Genomic_DNA"/>
</dbReference>
<dbReference type="RefSeq" id="WP_272419876.1">
    <property type="nucleotide sequence ID" value="NZ_JAGTJJ010000004.1"/>
</dbReference>
<proteinExistence type="predicted"/>
<reference evidence="1 2" key="1">
    <citation type="submission" date="2021-04" db="EMBL/GenBank/DDBJ databases">
        <title>Genome analysis of Polyangium sp.</title>
        <authorList>
            <person name="Li Y."/>
            <person name="Wang J."/>
        </authorList>
    </citation>
    <scope>NUCLEOTIDE SEQUENCE [LARGE SCALE GENOMIC DNA]</scope>
    <source>
        <strain evidence="1 2">SDU14</strain>
    </source>
</reference>
<comment type="caution">
    <text evidence="1">The sequence shown here is derived from an EMBL/GenBank/DDBJ whole genome shotgun (WGS) entry which is preliminary data.</text>
</comment>
<sequence>MNHRYPGGLDCAWITSDRNGNIGAFFTAGVGPIPTHALDQAALAVEDIEERLWDLPSTSSGRLLVTVKRPDDFIAMAERGFFVYDWSDVHRVSRDMLHAYEAMAVPLRPITTRALPEDLAVLSVHLRLSEVVFAHERLVDVRKYLPCREVA</sequence>
<gene>
    <name evidence="1" type="ORF">KEG57_12490</name>
</gene>
<dbReference type="Proteomes" id="UP001151081">
    <property type="component" value="Unassembled WGS sequence"/>
</dbReference>
<dbReference type="AlphaFoldDB" id="A0A9X4AQQ2"/>
<organism evidence="1 2">
    <name type="scientific">Polyangium jinanense</name>
    <dbReference type="NCBI Taxonomy" id="2829994"/>
    <lineage>
        <taxon>Bacteria</taxon>
        <taxon>Pseudomonadati</taxon>
        <taxon>Myxococcota</taxon>
        <taxon>Polyangia</taxon>
        <taxon>Polyangiales</taxon>
        <taxon>Polyangiaceae</taxon>
        <taxon>Polyangium</taxon>
    </lineage>
</organism>
<evidence type="ECO:0000313" key="2">
    <source>
        <dbReference type="Proteomes" id="UP001151081"/>
    </source>
</evidence>
<evidence type="ECO:0000313" key="1">
    <source>
        <dbReference type="EMBL" id="MDC3981323.1"/>
    </source>
</evidence>
<keyword evidence="2" id="KW-1185">Reference proteome</keyword>